<evidence type="ECO:0000259" key="14">
    <source>
        <dbReference type="PROSITE" id="PS51471"/>
    </source>
</evidence>
<dbReference type="InterPro" id="IPR043044">
    <property type="entry name" value="TPA1/Ofd1_C"/>
</dbReference>
<keyword evidence="7" id="KW-0560">Oxidoreductase</keyword>
<name>A0A1E3PLE0_9ASCO</name>
<keyword evidence="5" id="KW-0847">Vitamin C</keyword>
<dbReference type="GO" id="GO:0006449">
    <property type="term" value="P:regulation of translational termination"/>
    <property type="evidence" value="ECO:0007669"/>
    <property type="project" value="TreeGrafter"/>
</dbReference>
<dbReference type="GO" id="GO:0005737">
    <property type="term" value="C:cytoplasm"/>
    <property type="evidence" value="ECO:0007669"/>
    <property type="project" value="TreeGrafter"/>
</dbReference>
<dbReference type="STRING" id="857566.A0A1E3PLE0"/>
<sequence>MAKQLTSSADILASTKSIENVSSLFHSTVFEPNYEHQLRDEIANSEPYKHGVIPKLMDDKLLRKVRNEIMSELHFTKKETDIYKVFQTGDLANLSGLDQAELSRLSSLLTLRNGLYSKQFREFLSSVTGAGYLSGLKQDMSINVYHKGCHLMNHDDVIGTRRISYILYLPDPDQAWNPKWGGALRLFPTVKPNVPQSDYTVVIPPAWNQLAFFTVQPGHSFHDVEEVYFDKPRISISGWFHIPTEGEEGFIQGEKEDIEAKSSLHQLEHSEITEFDYPKINLYAAQPESDQTEQIESTLSEEETAYLARFMTPNLLDFDKIVPQLQESFLSASQVEISQFLNPEQAALVQNAINLQDTVPNKQLSHLAKDVILPWKLAAPSHKQHYMYMDGKSTYEQEDNLDIAPDYYNNKKGLKISETEDAFTALLEFFNSVAYQKWVHKLTSLVIIKSHVMARRFRPGQDFQLASGGDGNDSDEDDESITLEATLGLTPTKGWDDGEVGGYEIVMAIDDDADDNPEVYKGMKKSNSEENIEDKREEEGEEEGEEEEEEEEEEDPVLLSCQANWNTLNLYVRDNGILKFVKYISRSAPGSRWDISATWMAKFDGADEDDEMADD</sequence>
<dbReference type="GO" id="GO:0140311">
    <property type="term" value="F:protein sequestering activity"/>
    <property type="evidence" value="ECO:0007669"/>
    <property type="project" value="EnsemblFungi"/>
</dbReference>
<dbReference type="InterPro" id="IPR039558">
    <property type="entry name" value="TPA1/OFD1_N"/>
</dbReference>
<evidence type="ECO:0000256" key="4">
    <source>
        <dbReference type="ARBA" id="ARBA00022723"/>
    </source>
</evidence>
<dbReference type="EMBL" id="KV454408">
    <property type="protein sequence ID" value="ODQ66259.1"/>
    <property type="molecule type" value="Genomic_DNA"/>
</dbReference>
<comment type="similarity">
    <text evidence="3">Belongs to the TPA1 family.</text>
</comment>
<dbReference type="GO" id="GO:0071456">
    <property type="term" value="P:cellular response to hypoxia"/>
    <property type="evidence" value="ECO:0007669"/>
    <property type="project" value="EnsemblFungi"/>
</dbReference>
<dbReference type="GO" id="GO:0031543">
    <property type="term" value="F:peptidyl-proline dioxygenase activity"/>
    <property type="evidence" value="ECO:0007669"/>
    <property type="project" value="EnsemblFungi"/>
</dbReference>
<keyword evidence="9" id="KW-0539">Nucleus</keyword>
<dbReference type="Proteomes" id="UP000095009">
    <property type="component" value="Unassembled WGS sequence"/>
</dbReference>
<organism evidence="15 16">
    <name type="scientific">Nadsonia fulvescens var. elongata DSM 6958</name>
    <dbReference type="NCBI Taxonomy" id="857566"/>
    <lineage>
        <taxon>Eukaryota</taxon>
        <taxon>Fungi</taxon>
        <taxon>Dikarya</taxon>
        <taxon>Ascomycota</taxon>
        <taxon>Saccharomycotina</taxon>
        <taxon>Dipodascomycetes</taxon>
        <taxon>Dipodascales</taxon>
        <taxon>Dipodascales incertae sedis</taxon>
        <taxon>Nadsonia</taxon>
    </lineage>
</organism>
<evidence type="ECO:0000256" key="8">
    <source>
        <dbReference type="ARBA" id="ARBA00023004"/>
    </source>
</evidence>
<evidence type="ECO:0000256" key="7">
    <source>
        <dbReference type="ARBA" id="ARBA00023002"/>
    </source>
</evidence>
<evidence type="ECO:0000313" key="16">
    <source>
        <dbReference type="Proteomes" id="UP000095009"/>
    </source>
</evidence>
<proteinExistence type="inferred from homology"/>
<comment type="catalytic activity">
    <reaction evidence="11">
        <text>[ribosomal protein uS12]-(3S)-3-hydroxy-L-proline + 2-oxoglutarate + O2 = [ribosomal protein uS12]-(3S)-3,4-dihydroxy-L-proline + succinate + CO2</text>
        <dbReference type="Rhea" id="RHEA:54160"/>
        <dbReference type="Rhea" id="RHEA-COMP:13817"/>
        <dbReference type="Rhea" id="RHEA-COMP:13818"/>
        <dbReference type="ChEBI" id="CHEBI:15379"/>
        <dbReference type="ChEBI" id="CHEBI:16526"/>
        <dbReference type="ChEBI" id="CHEBI:16810"/>
        <dbReference type="ChEBI" id="CHEBI:30031"/>
        <dbReference type="ChEBI" id="CHEBI:85428"/>
        <dbReference type="ChEBI" id="CHEBI:138052"/>
    </reaction>
</comment>
<dbReference type="OrthoDB" id="430522at2759"/>
<feature type="domain" description="Fe2OG dioxygenase" evidence="14">
    <location>
        <begin position="136"/>
        <end position="242"/>
    </location>
</feature>
<keyword evidence="8" id="KW-0408">Iron</keyword>
<evidence type="ECO:0000256" key="9">
    <source>
        <dbReference type="ARBA" id="ARBA00023242"/>
    </source>
</evidence>
<dbReference type="InterPro" id="IPR005123">
    <property type="entry name" value="Oxoglu/Fe-dep_dioxygenase_dom"/>
</dbReference>
<comment type="cofactor">
    <cofactor evidence="1">
        <name>L-ascorbate</name>
        <dbReference type="ChEBI" id="CHEBI:38290"/>
    </cofactor>
</comment>
<dbReference type="PROSITE" id="PS51471">
    <property type="entry name" value="FE2OG_OXY"/>
    <property type="match status" value="1"/>
</dbReference>
<dbReference type="InterPro" id="IPR019601">
    <property type="entry name" value="Oxoglutarate/Fe-dep_Oase_C"/>
</dbReference>
<dbReference type="AlphaFoldDB" id="A0A1E3PLE0"/>
<comment type="subcellular location">
    <subcellularLocation>
        <location evidence="2">Nucleus</location>
    </subcellularLocation>
</comment>
<evidence type="ECO:0000313" key="15">
    <source>
        <dbReference type="EMBL" id="ODQ66259.1"/>
    </source>
</evidence>
<accession>A0A1E3PLE0</accession>
<dbReference type="GO" id="GO:0005506">
    <property type="term" value="F:iron ion binding"/>
    <property type="evidence" value="ECO:0007669"/>
    <property type="project" value="InterPro"/>
</dbReference>
<dbReference type="Gene3D" id="3.60.130.20">
    <property type="entry name" value="Oxoglutarate/iron-dependent oxygenase, C-terminal degradation domain"/>
    <property type="match status" value="1"/>
</dbReference>
<evidence type="ECO:0000256" key="12">
    <source>
        <dbReference type="ARBA" id="ARBA00081607"/>
    </source>
</evidence>
<dbReference type="GO" id="GO:2000639">
    <property type="term" value="P:negative regulation of SREBP signaling pathway"/>
    <property type="evidence" value="ECO:0007669"/>
    <property type="project" value="EnsemblFungi"/>
</dbReference>
<evidence type="ECO:0000256" key="3">
    <source>
        <dbReference type="ARBA" id="ARBA00007443"/>
    </source>
</evidence>
<dbReference type="InterPro" id="IPR006620">
    <property type="entry name" value="Pro_4_hyd_alph"/>
</dbReference>
<dbReference type="FunFam" id="2.60.120.620:FF:000014">
    <property type="entry name" value="Prolyl 3,4-dihydroxylase TPA1"/>
    <property type="match status" value="1"/>
</dbReference>
<keyword evidence="6" id="KW-0223">Dioxygenase</keyword>
<dbReference type="GO" id="GO:0032436">
    <property type="term" value="P:positive regulation of proteasomal ubiquitin-dependent protein catabolic process"/>
    <property type="evidence" value="ECO:0007669"/>
    <property type="project" value="EnsemblFungi"/>
</dbReference>
<evidence type="ECO:0000256" key="1">
    <source>
        <dbReference type="ARBA" id="ARBA00001961"/>
    </source>
</evidence>
<gene>
    <name evidence="15" type="ORF">NADFUDRAFT_45774</name>
</gene>
<evidence type="ECO:0000256" key="5">
    <source>
        <dbReference type="ARBA" id="ARBA00022896"/>
    </source>
</evidence>
<dbReference type="Pfam" id="PF13661">
    <property type="entry name" value="2OG-FeII_Oxy_4"/>
    <property type="match status" value="1"/>
</dbReference>
<dbReference type="PANTHER" id="PTHR12117:SF0">
    <property type="entry name" value="PROLYL 3-HYDROXYLASE OGFOD1"/>
    <property type="match status" value="1"/>
</dbReference>
<keyword evidence="4" id="KW-0479">Metal-binding</keyword>
<dbReference type="InterPro" id="IPR051842">
    <property type="entry name" value="uS12_prolyl_hydroxylase"/>
</dbReference>
<evidence type="ECO:0000256" key="11">
    <source>
        <dbReference type="ARBA" id="ARBA00051966"/>
    </source>
</evidence>
<dbReference type="GO" id="GO:0031418">
    <property type="term" value="F:L-ascorbic acid binding"/>
    <property type="evidence" value="ECO:0007669"/>
    <property type="project" value="UniProtKB-KW"/>
</dbReference>
<feature type="compositionally biased region" description="Acidic residues" evidence="13">
    <location>
        <begin position="539"/>
        <end position="556"/>
    </location>
</feature>
<dbReference type="Gene3D" id="2.60.120.620">
    <property type="entry name" value="q2cbj1_9rhob like domain"/>
    <property type="match status" value="1"/>
</dbReference>
<dbReference type="GO" id="GO:0005634">
    <property type="term" value="C:nucleus"/>
    <property type="evidence" value="ECO:0007669"/>
    <property type="project" value="UniProtKB-SubCell"/>
</dbReference>
<protein>
    <recommendedName>
        <fullName evidence="12">uS12 prolyl 3,4-dihydroxylase</fullName>
    </recommendedName>
</protein>
<evidence type="ECO:0000256" key="10">
    <source>
        <dbReference type="ARBA" id="ARBA00047444"/>
    </source>
</evidence>
<keyword evidence="16" id="KW-1185">Reference proteome</keyword>
<evidence type="ECO:0000256" key="2">
    <source>
        <dbReference type="ARBA" id="ARBA00004123"/>
    </source>
</evidence>
<dbReference type="Pfam" id="PF10637">
    <property type="entry name" value="Ofd1_CTDD"/>
    <property type="match status" value="1"/>
</dbReference>
<dbReference type="SMART" id="SM00702">
    <property type="entry name" value="P4Hc"/>
    <property type="match status" value="1"/>
</dbReference>
<reference evidence="15 16" key="1">
    <citation type="journal article" date="2016" name="Proc. Natl. Acad. Sci. U.S.A.">
        <title>Comparative genomics of biotechnologically important yeasts.</title>
        <authorList>
            <person name="Riley R."/>
            <person name="Haridas S."/>
            <person name="Wolfe K.H."/>
            <person name="Lopes M.R."/>
            <person name="Hittinger C.T."/>
            <person name="Goeker M."/>
            <person name="Salamov A.A."/>
            <person name="Wisecaver J.H."/>
            <person name="Long T.M."/>
            <person name="Calvey C.H."/>
            <person name="Aerts A.L."/>
            <person name="Barry K.W."/>
            <person name="Choi C."/>
            <person name="Clum A."/>
            <person name="Coughlan A.Y."/>
            <person name="Deshpande S."/>
            <person name="Douglass A.P."/>
            <person name="Hanson S.J."/>
            <person name="Klenk H.-P."/>
            <person name="LaButti K.M."/>
            <person name="Lapidus A."/>
            <person name="Lindquist E.A."/>
            <person name="Lipzen A.M."/>
            <person name="Meier-Kolthoff J.P."/>
            <person name="Ohm R.A."/>
            <person name="Otillar R.P."/>
            <person name="Pangilinan J.L."/>
            <person name="Peng Y."/>
            <person name="Rokas A."/>
            <person name="Rosa C.A."/>
            <person name="Scheuner C."/>
            <person name="Sibirny A.A."/>
            <person name="Slot J.C."/>
            <person name="Stielow J.B."/>
            <person name="Sun H."/>
            <person name="Kurtzman C.P."/>
            <person name="Blackwell M."/>
            <person name="Grigoriev I.V."/>
            <person name="Jeffries T.W."/>
        </authorList>
    </citation>
    <scope>NUCLEOTIDE SEQUENCE [LARGE SCALE GENOMIC DNA]</scope>
    <source>
        <strain evidence="15 16">DSM 6958</strain>
    </source>
</reference>
<comment type="catalytic activity">
    <reaction evidence="10">
        <text>[ribosomal protein uS12]-L-proline + 2-oxoglutarate + O2 = [ribosomal protein uS12]-(3S)-3-hydroxy-L-proline + succinate + CO2</text>
        <dbReference type="Rhea" id="RHEA:54156"/>
        <dbReference type="Rhea" id="RHEA-COMP:13816"/>
        <dbReference type="Rhea" id="RHEA-COMP:13818"/>
        <dbReference type="ChEBI" id="CHEBI:15379"/>
        <dbReference type="ChEBI" id="CHEBI:16526"/>
        <dbReference type="ChEBI" id="CHEBI:16810"/>
        <dbReference type="ChEBI" id="CHEBI:30031"/>
        <dbReference type="ChEBI" id="CHEBI:50342"/>
        <dbReference type="ChEBI" id="CHEBI:85428"/>
    </reaction>
</comment>
<evidence type="ECO:0000256" key="13">
    <source>
        <dbReference type="SAM" id="MobiDB-lite"/>
    </source>
</evidence>
<dbReference type="GO" id="GO:0019826">
    <property type="term" value="F:oxygen sensor activity"/>
    <property type="evidence" value="ECO:0007669"/>
    <property type="project" value="EnsemblFungi"/>
</dbReference>
<evidence type="ECO:0000256" key="6">
    <source>
        <dbReference type="ARBA" id="ARBA00022964"/>
    </source>
</evidence>
<feature type="region of interest" description="Disordered" evidence="13">
    <location>
        <begin position="514"/>
        <end position="557"/>
    </location>
</feature>
<dbReference type="PANTHER" id="PTHR12117">
    <property type="entry name" value="HISTONE ACETYLTRANSFERASE COMPLEX"/>
    <property type="match status" value="1"/>
</dbReference>